<reference evidence="3 4" key="1">
    <citation type="journal article" date="2014" name="Int. J. Syst. Evol. Microbiol.">
        <title>Complete genome sequence of Corynebacterium casei LMG S-19264T (=DSM 44701T), isolated from a smear-ripened cheese.</title>
        <authorList>
            <consortium name="US DOE Joint Genome Institute (JGI-PGF)"/>
            <person name="Walter F."/>
            <person name="Albersmeier A."/>
            <person name="Kalinowski J."/>
            <person name="Ruckert C."/>
        </authorList>
    </citation>
    <scope>NUCLEOTIDE SEQUENCE [LARGE SCALE GENOMIC DNA]</scope>
    <source>
        <strain evidence="3 4">CGMCC 1.7286</strain>
    </source>
</reference>
<evidence type="ECO:0000313" key="4">
    <source>
        <dbReference type="Proteomes" id="UP000599578"/>
    </source>
</evidence>
<dbReference type="Gene3D" id="3.30.70.1230">
    <property type="entry name" value="Nucleotide cyclase"/>
    <property type="match status" value="1"/>
</dbReference>
<dbReference type="InterPro" id="IPR007890">
    <property type="entry name" value="CHASE2"/>
</dbReference>
<dbReference type="CDD" id="cd07302">
    <property type="entry name" value="CHD"/>
    <property type="match status" value="1"/>
</dbReference>
<protein>
    <recommendedName>
        <fullName evidence="2">Guanylate cyclase domain-containing protein</fullName>
    </recommendedName>
</protein>
<dbReference type="Pfam" id="PF00211">
    <property type="entry name" value="Guanylate_cyc"/>
    <property type="match status" value="1"/>
</dbReference>
<keyword evidence="1" id="KW-0472">Membrane</keyword>
<feature type="transmembrane region" description="Helical" evidence="1">
    <location>
        <begin position="168"/>
        <end position="187"/>
    </location>
</feature>
<dbReference type="InterPro" id="IPR001054">
    <property type="entry name" value="A/G_cyclase"/>
</dbReference>
<dbReference type="PANTHER" id="PTHR43081">
    <property type="entry name" value="ADENYLATE CYCLASE, TERMINAL-DIFFERENTIATION SPECIFIC-RELATED"/>
    <property type="match status" value="1"/>
</dbReference>
<proteinExistence type="predicted"/>
<keyword evidence="1" id="KW-0812">Transmembrane</keyword>
<dbReference type="PROSITE" id="PS50125">
    <property type="entry name" value="GUANYLATE_CYCLASE_2"/>
    <property type="match status" value="1"/>
</dbReference>
<evidence type="ECO:0000256" key="1">
    <source>
        <dbReference type="SAM" id="Phobius"/>
    </source>
</evidence>
<dbReference type="Pfam" id="PF05226">
    <property type="entry name" value="CHASE2"/>
    <property type="match status" value="1"/>
</dbReference>
<dbReference type="InterPro" id="IPR050697">
    <property type="entry name" value="Adenylyl/Guanylyl_Cyclase_3/4"/>
</dbReference>
<organism evidence="3 4">
    <name type="scientific">Marinobacterium nitratireducens</name>
    <dbReference type="NCBI Taxonomy" id="518897"/>
    <lineage>
        <taxon>Bacteria</taxon>
        <taxon>Pseudomonadati</taxon>
        <taxon>Pseudomonadota</taxon>
        <taxon>Gammaproteobacteria</taxon>
        <taxon>Oceanospirillales</taxon>
        <taxon>Oceanospirillaceae</taxon>
        <taxon>Marinobacterium</taxon>
    </lineage>
</organism>
<evidence type="ECO:0000259" key="2">
    <source>
        <dbReference type="PROSITE" id="PS50125"/>
    </source>
</evidence>
<feature type="transmembrane region" description="Helical" evidence="1">
    <location>
        <begin position="193"/>
        <end position="214"/>
    </location>
</feature>
<comment type="caution">
    <text evidence="3">The sequence shown here is derived from an EMBL/GenBank/DDBJ whole genome shotgun (WGS) entry which is preliminary data.</text>
</comment>
<dbReference type="Proteomes" id="UP000599578">
    <property type="component" value="Unassembled WGS sequence"/>
</dbReference>
<accession>A0A917ZK64</accession>
<feature type="domain" description="Guanylate cyclase" evidence="2">
    <location>
        <begin position="259"/>
        <end position="388"/>
    </location>
</feature>
<keyword evidence="1" id="KW-1133">Transmembrane helix</keyword>
<dbReference type="GO" id="GO:0009190">
    <property type="term" value="P:cyclic nucleotide biosynthetic process"/>
    <property type="evidence" value="ECO:0007669"/>
    <property type="project" value="InterPro"/>
</dbReference>
<dbReference type="GO" id="GO:0004016">
    <property type="term" value="F:adenylate cyclase activity"/>
    <property type="evidence" value="ECO:0007669"/>
    <property type="project" value="UniProtKB-ARBA"/>
</dbReference>
<dbReference type="InterPro" id="IPR029787">
    <property type="entry name" value="Nucleotide_cyclase"/>
</dbReference>
<name>A0A917ZK64_9GAMM</name>
<sequence>MVTQVQELRQQFQGNPALGPKVLEGLRKHSAGIDSNTRSMLSVLVELYSGPNSRFLDYYGPAGSITTYPYHRVLQTRSRERGEQAPVDVKGKVVFVGAAEDLRQEQGDSYPTPFSMDMSGVEFAATAFANLLEGRQVRPLGPLANALVMVLWGVLLGTLFLTLRAVYLVPLAGILAAGYMAGAYSAFARGGTWLPVVSPLFFQLPVALITGLLWQYRQTRHERERILDILKHYLPSEVVTELLTAPGDPLMRFKLVNSICLESDAEQYTRLSETLEPEALKIQLDRYFKVVFEPVIRHGGFISDVVGDAVLAIWENASSYRSVRAEACLAALDIVTAIDEFNRHNPEAQLPTRLGMHGGEVVLGNVGTGDHLEYRAVGDAVNTATRVEGLNKQLGTRLLASSELVQDLDELVTRELGSFRLKGKRKPLVIHELVGRAGQVDAAWLDRCSRFATALQYFREQHWQKAAQAFRTLLATYDNDGPSLYYLRLCESFIDCPPAPNWDAVINLTQK</sequence>
<gene>
    <name evidence="3" type="ORF">GCM10011348_26780</name>
</gene>
<feature type="transmembrane region" description="Helical" evidence="1">
    <location>
        <begin position="140"/>
        <end position="161"/>
    </location>
</feature>
<dbReference type="AlphaFoldDB" id="A0A917ZK64"/>
<dbReference type="GO" id="GO:0035556">
    <property type="term" value="P:intracellular signal transduction"/>
    <property type="evidence" value="ECO:0007669"/>
    <property type="project" value="InterPro"/>
</dbReference>
<keyword evidence="4" id="KW-1185">Reference proteome</keyword>
<dbReference type="EMBL" id="BMLT01000006">
    <property type="protein sequence ID" value="GGO83312.1"/>
    <property type="molecule type" value="Genomic_DNA"/>
</dbReference>
<evidence type="ECO:0000313" key="3">
    <source>
        <dbReference type="EMBL" id="GGO83312.1"/>
    </source>
</evidence>
<dbReference type="SMART" id="SM00044">
    <property type="entry name" value="CYCc"/>
    <property type="match status" value="1"/>
</dbReference>
<dbReference type="PANTHER" id="PTHR43081:SF1">
    <property type="entry name" value="ADENYLATE CYCLASE, TERMINAL-DIFFERENTIATION SPECIFIC"/>
    <property type="match status" value="1"/>
</dbReference>
<dbReference type="SUPFAM" id="SSF55073">
    <property type="entry name" value="Nucleotide cyclase"/>
    <property type="match status" value="1"/>
</dbReference>